<keyword evidence="3" id="KW-0813">Transport</keyword>
<organism evidence="9 10">
    <name type="scientific">Cnuella takakiae</name>
    <dbReference type="NCBI Taxonomy" id="1302690"/>
    <lineage>
        <taxon>Bacteria</taxon>
        <taxon>Pseudomonadati</taxon>
        <taxon>Bacteroidota</taxon>
        <taxon>Chitinophagia</taxon>
        <taxon>Chitinophagales</taxon>
        <taxon>Chitinophagaceae</taxon>
        <taxon>Cnuella</taxon>
    </lineage>
</organism>
<keyword evidence="7 8" id="KW-0472">Membrane</keyword>
<evidence type="ECO:0000256" key="6">
    <source>
        <dbReference type="ARBA" id="ARBA00022989"/>
    </source>
</evidence>
<sequence>MTIPSLQKPTQVLFFMFLLFGGAYYAQGFLVPLVIAALLAMLLLPLSAMLERKGWPRALAILFCLLLVVIIIGGVSFLLAWQISDLAKDATSIEQNLMKKLAQVRGFIDDTFGISRQQQKEILNSGQPSGRLQSLVTTLLAGLGSFLTDTVLMFVYLFLLLYLRDHLKKFVLLLVPAPEKEHAARVMHDCRKVAQKYLAGMSLMIACLWVLYGIGFSILGVKSALFFAVLCGLLEIVPFIGNLTGTLFTVITVFAQGGSGSMVLGVVATYAVVQFIQTYLLEPMVVGAEVSINPLVTIAGLVVGELVWGIPGMILAIPLLGIAKIICDNVPPWQPIGFLLGGIPKKGKKKKGNDE</sequence>
<dbReference type="RefSeq" id="WP_073044590.1">
    <property type="nucleotide sequence ID" value="NZ_FQUO01000011.1"/>
</dbReference>
<evidence type="ECO:0000256" key="5">
    <source>
        <dbReference type="ARBA" id="ARBA00022692"/>
    </source>
</evidence>
<evidence type="ECO:0000256" key="3">
    <source>
        <dbReference type="ARBA" id="ARBA00022448"/>
    </source>
</evidence>
<evidence type="ECO:0000313" key="10">
    <source>
        <dbReference type="Proteomes" id="UP000184368"/>
    </source>
</evidence>
<dbReference type="PANTHER" id="PTHR21716">
    <property type="entry name" value="TRANSMEMBRANE PROTEIN"/>
    <property type="match status" value="1"/>
</dbReference>
<keyword evidence="4" id="KW-1003">Cell membrane</keyword>
<dbReference type="EMBL" id="FQUO01000011">
    <property type="protein sequence ID" value="SHF70115.1"/>
    <property type="molecule type" value="Genomic_DNA"/>
</dbReference>
<dbReference type="PANTHER" id="PTHR21716:SF53">
    <property type="entry name" value="PERMEASE PERM-RELATED"/>
    <property type="match status" value="1"/>
</dbReference>
<feature type="transmembrane region" description="Helical" evidence="8">
    <location>
        <begin position="58"/>
        <end position="81"/>
    </location>
</feature>
<feature type="transmembrane region" description="Helical" evidence="8">
    <location>
        <begin position="24"/>
        <end position="46"/>
    </location>
</feature>
<dbReference type="GO" id="GO:0005886">
    <property type="term" value="C:plasma membrane"/>
    <property type="evidence" value="ECO:0007669"/>
    <property type="project" value="UniProtKB-SubCell"/>
</dbReference>
<dbReference type="InterPro" id="IPR002549">
    <property type="entry name" value="AI-2E-like"/>
</dbReference>
<feature type="transmembrane region" description="Helical" evidence="8">
    <location>
        <begin position="197"/>
        <end position="219"/>
    </location>
</feature>
<dbReference type="Proteomes" id="UP000184368">
    <property type="component" value="Unassembled WGS sequence"/>
</dbReference>
<dbReference type="AlphaFoldDB" id="A0A1M5DT79"/>
<dbReference type="Pfam" id="PF01594">
    <property type="entry name" value="AI-2E_transport"/>
    <property type="match status" value="1"/>
</dbReference>
<name>A0A1M5DT79_9BACT</name>
<evidence type="ECO:0000256" key="2">
    <source>
        <dbReference type="ARBA" id="ARBA00009773"/>
    </source>
</evidence>
<comment type="similarity">
    <text evidence="2">Belongs to the autoinducer-2 exporter (AI-2E) (TC 2.A.86) family.</text>
</comment>
<feature type="transmembrane region" description="Helical" evidence="8">
    <location>
        <begin position="262"/>
        <end position="280"/>
    </location>
</feature>
<reference evidence="9 10" key="1">
    <citation type="submission" date="2016-11" db="EMBL/GenBank/DDBJ databases">
        <authorList>
            <person name="Jaros S."/>
            <person name="Januszkiewicz K."/>
            <person name="Wedrychowicz H."/>
        </authorList>
    </citation>
    <scope>NUCLEOTIDE SEQUENCE [LARGE SCALE GENOMIC DNA]</scope>
    <source>
        <strain evidence="9 10">DSM 26897</strain>
    </source>
</reference>
<feature type="transmembrane region" description="Helical" evidence="8">
    <location>
        <begin position="139"/>
        <end position="163"/>
    </location>
</feature>
<keyword evidence="5 8" id="KW-0812">Transmembrane</keyword>
<accession>A0A1M5DT79</accession>
<dbReference type="STRING" id="1302690.BUE76_19830"/>
<protein>
    <submittedName>
        <fullName evidence="9">Predicted PurR-regulated permease PerM</fullName>
    </submittedName>
</protein>
<feature type="transmembrane region" description="Helical" evidence="8">
    <location>
        <begin position="225"/>
        <end position="255"/>
    </location>
</feature>
<proteinExistence type="inferred from homology"/>
<evidence type="ECO:0000256" key="4">
    <source>
        <dbReference type="ARBA" id="ARBA00022475"/>
    </source>
</evidence>
<keyword evidence="6 8" id="KW-1133">Transmembrane helix</keyword>
<keyword evidence="10" id="KW-1185">Reference proteome</keyword>
<evidence type="ECO:0000256" key="7">
    <source>
        <dbReference type="ARBA" id="ARBA00023136"/>
    </source>
</evidence>
<evidence type="ECO:0000256" key="8">
    <source>
        <dbReference type="SAM" id="Phobius"/>
    </source>
</evidence>
<gene>
    <name evidence="9" type="ORF">SAMN05444008_11174</name>
</gene>
<evidence type="ECO:0000256" key="1">
    <source>
        <dbReference type="ARBA" id="ARBA00004651"/>
    </source>
</evidence>
<comment type="subcellular location">
    <subcellularLocation>
        <location evidence="1">Cell membrane</location>
        <topology evidence="1">Multi-pass membrane protein</topology>
    </subcellularLocation>
</comment>
<dbReference type="OrthoDB" id="9793390at2"/>
<feature type="transmembrane region" description="Helical" evidence="8">
    <location>
        <begin position="292"/>
        <end position="316"/>
    </location>
</feature>
<evidence type="ECO:0000313" key="9">
    <source>
        <dbReference type="EMBL" id="SHF70115.1"/>
    </source>
</evidence>